<dbReference type="EMBL" id="BAOU01000037">
    <property type="protein sequence ID" value="GAD05639.1"/>
    <property type="molecule type" value="Genomic_DNA"/>
</dbReference>
<keyword evidence="1" id="KW-0812">Transmembrane</keyword>
<reference evidence="2 3" key="2">
    <citation type="journal article" date="2013" name="Genome Announc.">
        <title>Draft Genome Sequences of Porphyromonas crevioricanis JCM 15906T and Porphyromonas cansulci JCM 13913T Isolated from a Canine Oral Cavity.</title>
        <authorList>
            <person name="Sakamoto M."/>
            <person name="Tanaka N."/>
            <person name="Shiwa Y."/>
            <person name="Yoshikawa H."/>
            <person name="Ohkuma M."/>
        </authorList>
    </citation>
    <scope>NUCLEOTIDE SEQUENCE [LARGE SCALE GENOMIC DNA]</scope>
    <source>
        <strain evidence="2 3">JCM 15906</strain>
    </source>
</reference>
<gene>
    <name evidence="2" type="ORF">PORCRE_1344</name>
</gene>
<evidence type="ECO:0000313" key="3">
    <source>
        <dbReference type="Proteomes" id="UP000018031"/>
    </source>
</evidence>
<evidence type="ECO:0000313" key="2">
    <source>
        <dbReference type="EMBL" id="GAD05639.1"/>
    </source>
</evidence>
<dbReference type="AlphaFoldDB" id="T1DT70"/>
<accession>T1DT70</accession>
<protein>
    <submittedName>
        <fullName evidence="2">Uncharacterized protein</fullName>
    </submittedName>
</protein>
<sequence length="69" mass="8122">MLFCSLLLMVDGSLYFYLLLITFAWTSLENWRRVFSEFVFLWRSVSSFVLSRYKIDFLIVGGGKVGRLL</sequence>
<name>T1DT70_9PORP</name>
<feature type="transmembrane region" description="Helical" evidence="1">
    <location>
        <begin position="6"/>
        <end position="28"/>
    </location>
</feature>
<evidence type="ECO:0000256" key="1">
    <source>
        <dbReference type="SAM" id="Phobius"/>
    </source>
</evidence>
<keyword evidence="1" id="KW-0472">Membrane</keyword>
<reference evidence="3" key="1">
    <citation type="journal article" date="2013" name="Genome">
        <title>Draft Genome Sequences of Porphyromonas crevioricanis JCM 15906T and Porphyromonas cansulci JCM 13913T Isolated from a Canine Oral Cavity.</title>
        <authorList>
            <person name="Sakamoto M."/>
            <person name="Tanaka N."/>
            <person name="Shiwa Y."/>
            <person name="Yoshikawa H."/>
            <person name="Ohkuma M."/>
        </authorList>
    </citation>
    <scope>NUCLEOTIDE SEQUENCE [LARGE SCALE GENOMIC DNA]</scope>
    <source>
        <strain evidence="3">JCM 15906</strain>
    </source>
</reference>
<proteinExistence type="predicted"/>
<keyword evidence="1" id="KW-1133">Transmembrane helix</keyword>
<organism evidence="2 3">
    <name type="scientific">Porphyromonas crevioricanis JCM 15906</name>
    <dbReference type="NCBI Taxonomy" id="1305617"/>
    <lineage>
        <taxon>Bacteria</taxon>
        <taxon>Pseudomonadati</taxon>
        <taxon>Bacteroidota</taxon>
        <taxon>Bacteroidia</taxon>
        <taxon>Bacteroidales</taxon>
        <taxon>Porphyromonadaceae</taxon>
        <taxon>Porphyromonas</taxon>
    </lineage>
</organism>
<comment type="caution">
    <text evidence="2">The sequence shown here is derived from an EMBL/GenBank/DDBJ whole genome shotgun (WGS) entry which is preliminary data.</text>
</comment>
<dbReference type="Proteomes" id="UP000018031">
    <property type="component" value="Unassembled WGS sequence"/>
</dbReference>